<accession>A0A3N0E4W9</accession>
<dbReference type="Proteomes" id="UP000269198">
    <property type="component" value="Unassembled WGS sequence"/>
</dbReference>
<dbReference type="EMBL" id="RJMB01000020">
    <property type="protein sequence ID" value="RNL82870.1"/>
    <property type="molecule type" value="Genomic_DNA"/>
</dbReference>
<reference evidence="3 4" key="1">
    <citation type="submission" date="2018-11" db="EMBL/GenBank/DDBJ databases">
        <title>The genome draft of YIM 96095.</title>
        <authorList>
            <person name="Tang S.-K."/>
            <person name="Chunyu W.-X."/>
            <person name="Feng Y.-Z."/>
        </authorList>
    </citation>
    <scope>NUCLEOTIDE SEQUENCE [LARGE SCALE GENOMIC DNA]</scope>
    <source>
        <strain evidence="3 4">YIM 96095</strain>
    </source>
</reference>
<gene>
    <name evidence="3" type="ORF">EFW17_18135</name>
</gene>
<evidence type="ECO:0000256" key="2">
    <source>
        <dbReference type="SAM" id="Phobius"/>
    </source>
</evidence>
<organism evidence="3 4">
    <name type="scientific">Halostreptopolyspora alba</name>
    <dbReference type="NCBI Taxonomy" id="2487137"/>
    <lineage>
        <taxon>Bacteria</taxon>
        <taxon>Bacillati</taxon>
        <taxon>Actinomycetota</taxon>
        <taxon>Actinomycetes</taxon>
        <taxon>Streptosporangiales</taxon>
        <taxon>Nocardiopsidaceae</taxon>
        <taxon>Halostreptopolyspora</taxon>
    </lineage>
</organism>
<feature type="compositionally biased region" description="Acidic residues" evidence="1">
    <location>
        <begin position="45"/>
        <end position="74"/>
    </location>
</feature>
<proteinExistence type="predicted"/>
<protein>
    <submittedName>
        <fullName evidence="3">Uncharacterized protein</fullName>
    </submittedName>
</protein>
<keyword evidence="2" id="KW-0812">Transmembrane</keyword>
<keyword evidence="2" id="KW-0472">Membrane</keyword>
<keyword evidence="2" id="KW-1133">Transmembrane helix</keyword>
<dbReference type="AlphaFoldDB" id="A0A3N0E4W9"/>
<name>A0A3N0E4W9_9ACTN</name>
<keyword evidence="4" id="KW-1185">Reference proteome</keyword>
<feature type="transmembrane region" description="Helical" evidence="2">
    <location>
        <begin position="6"/>
        <end position="23"/>
    </location>
</feature>
<dbReference type="RefSeq" id="WP_123202604.1">
    <property type="nucleotide sequence ID" value="NZ_RJMB01000020.1"/>
</dbReference>
<evidence type="ECO:0000313" key="3">
    <source>
        <dbReference type="EMBL" id="RNL82870.1"/>
    </source>
</evidence>
<feature type="region of interest" description="Disordered" evidence="1">
    <location>
        <begin position="33"/>
        <end position="137"/>
    </location>
</feature>
<comment type="caution">
    <text evidence="3">The sequence shown here is derived from an EMBL/GenBank/DDBJ whole genome shotgun (WGS) entry which is preliminary data.</text>
</comment>
<evidence type="ECO:0000313" key="4">
    <source>
        <dbReference type="Proteomes" id="UP000269198"/>
    </source>
</evidence>
<evidence type="ECO:0000256" key="1">
    <source>
        <dbReference type="SAM" id="MobiDB-lite"/>
    </source>
</evidence>
<sequence>MGSSPLYLAIVVVWLIVLVPMLLRRDTADPVIGPVRRTEQGGVPSEDDEDLDEEAAEFEDLDEEDQADEHDDEFGPAPAPTRRRAPRGGGAGVEAGTARRPDGPAPRGADDDASDTAVFTRSEPVPPPARARVSRARVIARRRRRTSGLVLLLVGTGIAVSLGLGPWWVLAPPAVLLLGHLALLREAAKIDAERRVAEARYRQRLRADAHARRDAEAAREAEVIELMSRRNQVYDQYEDAQLRAAGD</sequence>
<feature type="transmembrane region" description="Helical" evidence="2">
    <location>
        <begin position="149"/>
        <end position="169"/>
    </location>
</feature>